<proteinExistence type="predicted"/>
<dbReference type="EMBL" id="BMPO01000008">
    <property type="protein sequence ID" value="GGK05565.1"/>
    <property type="molecule type" value="Genomic_DNA"/>
</dbReference>
<keyword evidence="2" id="KW-1185">Reference proteome</keyword>
<evidence type="ECO:0000313" key="1">
    <source>
        <dbReference type="EMBL" id="GGK05565.1"/>
    </source>
</evidence>
<gene>
    <name evidence="1" type="ORF">GCM10009304_34630</name>
</gene>
<sequence length="212" mass="23497">MALVTAWFSFTMLEAGIASYRAERYLQYWETLKEAPSASARTKAKEAALEATESFPVANGEYLDRLGRVYAWDKGAAPGHDDMAAARLSFSESLEARPSWPWTWVRMVYAKLQLEEVDDEFSNALLRADQTGGGYQEVDRELAQMGLRAWPQLTVSERALVLKAAGRSIASSKVSARSIYAVAQRTGQTVPLCLSLAASIKTRQHICQEALQ</sequence>
<comment type="caution">
    <text evidence="1">The sequence shown here is derived from an EMBL/GenBank/DDBJ whole genome shotgun (WGS) entry which is preliminary data.</text>
</comment>
<dbReference type="Proteomes" id="UP000635983">
    <property type="component" value="Unassembled WGS sequence"/>
</dbReference>
<accession>A0A917V024</accession>
<name>A0A917V024_9PSED</name>
<reference evidence="1" key="1">
    <citation type="journal article" date="2014" name="Int. J. Syst. Evol. Microbiol.">
        <title>Complete genome sequence of Corynebacterium casei LMG S-19264T (=DSM 44701T), isolated from a smear-ripened cheese.</title>
        <authorList>
            <consortium name="US DOE Joint Genome Institute (JGI-PGF)"/>
            <person name="Walter F."/>
            <person name="Albersmeier A."/>
            <person name="Kalinowski J."/>
            <person name="Ruckert C."/>
        </authorList>
    </citation>
    <scope>NUCLEOTIDE SEQUENCE</scope>
    <source>
        <strain evidence="1">JCM 30078</strain>
    </source>
</reference>
<protein>
    <submittedName>
        <fullName evidence="1">Uncharacterized protein</fullName>
    </submittedName>
</protein>
<dbReference type="RefSeq" id="WP_188984911.1">
    <property type="nucleotide sequence ID" value="NZ_BMPO01000008.1"/>
</dbReference>
<reference evidence="1" key="2">
    <citation type="submission" date="2020-09" db="EMBL/GenBank/DDBJ databases">
        <authorList>
            <person name="Sun Q."/>
            <person name="Ohkuma M."/>
        </authorList>
    </citation>
    <scope>NUCLEOTIDE SEQUENCE</scope>
    <source>
        <strain evidence="1">JCM 30078</strain>
    </source>
</reference>
<evidence type="ECO:0000313" key="2">
    <source>
        <dbReference type="Proteomes" id="UP000635983"/>
    </source>
</evidence>
<dbReference type="AlphaFoldDB" id="A0A917V024"/>
<organism evidence="1 2">
    <name type="scientific">Pseudomonas matsuisoli</name>
    <dbReference type="NCBI Taxonomy" id="1515666"/>
    <lineage>
        <taxon>Bacteria</taxon>
        <taxon>Pseudomonadati</taxon>
        <taxon>Pseudomonadota</taxon>
        <taxon>Gammaproteobacteria</taxon>
        <taxon>Pseudomonadales</taxon>
        <taxon>Pseudomonadaceae</taxon>
        <taxon>Pseudomonas</taxon>
    </lineage>
</organism>